<dbReference type="InterPro" id="IPR055374">
    <property type="entry name" value="Ribophorin_II_3rd"/>
</dbReference>
<dbReference type="Pfam" id="PF23860">
    <property type="entry name" value="Ribophorin_II_3rd"/>
    <property type="match status" value="1"/>
</dbReference>
<gene>
    <name evidence="17" type="ORF">LSH36_53g01001</name>
</gene>
<dbReference type="InterPro" id="IPR055373">
    <property type="entry name" value="Ribophorin_II_N"/>
</dbReference>
<dbReference type="Proteomes" id="UP001208570">
    <property type="component" value="Unassembled WGS sequence"/>
</dbReference>
<evidence type="ECO:0000256" key="10">
    <source>
        <dbReference type="ARBA" id="ARBA00023136"/>
    </source>
</evidence>
<evidence type="ECO:0000256" key="9">
    <source>
        <dbReference type="ARBA" id="ARBA00022989"/>
    </source>
</evidence>
<dbReference type="GO" id="GO:0006487">
    <property type="term" value="P:protein N-linked glycosylation"/>
    <property type="evidence" value="ECO:0007669"/>
    <property type="project" value="UniProtKB-UniRule"/>
</dbReference>
<evidence type="ECO:0000259" key="15">
    <source>
        <dbReference type="Pfam" id="PF23861"/>
    </source>
</evidence>
<evidence type="ECO:0000256" key="11">
    <source>
        <dbReference type="ARBA" id="ARBA00046750"/>
    </source>
</evidence>
<name>A0AAD9K5D6_9ANNE</name>
<evidence type="ECO:0000256" key="3">
    <source>
        <dbReference type="ARBA" id="ARBA00004922"/>
    </source>
</evidence>
<dbReference type="PANTHER" id="PTHR12640:SF0">
    <property type="entry name" value="DOLICHYL-DIPHOSPHOOLIGOSACCHARIDE--PROTEIN GLYCOSYLTRANSFERASE SUBUNIT 2"/>
    <property type="match status" value="1"/>
</dbReference>
<keyword evidence="8 12" id="KW-0256">Endoplasmic reticulum</keyword>
<feature type="domain" description="Ribophorin II C-terminal" evidence="16">
    <location>
        <begin position="556"/>
        <end position="654"/>
    </location>
</feature>
<evidence type="ECO:0000256" key="8">
    <source>
        <dbReference type="ARBA" id="ARBA00022824"/>
    </source>
</evidence>
<dbReference type="Pfam" id="PF25147">
    <property type="entry name" value="Ribophorin_II_C"/>
    <property type="match status" value="1"/>
</dbReference>
<evidence type="ECO:0000313" key="18">
    <source>
        <dbReference type="Proteomes" id="UP001208570"/>
    </source>
</evidence>
<sequence length="655" mass="71955">MQKIFFGNDCFPPCLLYSRGNAAIVFCACLPLLRWVKAFSTNNYFTQVDHARFLSLFKGAQPYGSNVEMTYYSVMGYSLLEEAVPEAAKACESVKAHVQADVDSLFYATSVAEGLKPSKVTCKISLNDMEQTLQDGLSEGSPSIKIYRAVAAMVNLGIKFDQQKLMTALNEALKADDGVLSHGYAFLAASYLSGDLHKYHDLIEDVIAQADEVDDKYLQFEGGLHTTAVVIDGAYKLATKVNAAPVFTDIGDKVVKFANYFVGRKHVQSLKNAAAVLSVIKTLTTNKFHVPVAVTLVSSVSVSDKEPTVKIRISDLLGGSLGKVTVTADTARHVEDDAVIINKKQLKPAASQSSVYELDLMSVKPARGFYRIMLSLVPEAPDKHLIGTSGAEVEVKVITQVTIEQVEIGVADKEQSGPTRTTKLQYPNKAANVLEADYHQRVTMTFQIRDKAIDQPMAAHQAFIRLTNQDTKQEIFYVPEPDSSNKYRFDLDVGAKSKDFGFLTGKYTIALIVGDVVIENPLLWNVADVYLTFPEGPTQPSYTGRYSKKPEIEHMFAKPEQRPPTATSVIFTVLVLLPFIILFAIWAKLGANVGNFTLSPSAVGFHVGLGAIFGLYYCYWLNLSMFVTLKYLGVIGIPTFLFGNKLLSGIAAKRK</sequence>
<evidence type="ECO:0000256" key="4">
    <source>
        <dbReference type="ARBA" id="ARBA00009038"/>
    </source>
</evidence>
<comment type="function">
    <text evidence="1 12">Subunit of the oligosaccharyl transferase (OST) complex that catalyzes the initial transfer of a defined glycan (Glc(3)Man(9)GlcNAc(2) in eukaryotes) from the lipid carrier dolichol-pyrophosphate to an asparagine residue within an Asn-X-Ser/Thr consensus motif in nascent polypeptide chains, the first step in protein N-glycosylation. N-glycosylation occurs cotranslationally and the complex associates with the Sec61 complex at the channel-forming translocon complex that mediates protein translocation across the endoplasmic reticulum (ER). All subunits are required for a maximal enzyme activity.</text>
</comment>
<comment type="subunit">
    <text evidence="11">Component of the oligosaccharyltransferase (OST) complex. OST exists in two different complex forms which contain common core subunits RPN1, RPN2, OST48, OST4, DAD1 and TMEM258, either STT3A or STT3B as catalytic subunits, and form-specific accessory subunits. STT3A complex assembly occurs through the formation of 3 subcomplexes. Subcomplex 1 contains RPN1 and TMEM258, subcomplex 2 contains the STT3A-specific subunits STT3A, DC2/OSTC, and KCP2 as well as the core subunit OST4, and subcomplex 3 contains RPN2, DAD1, and OST48. The STT3A complex can form stable complexes with the Sec61 complex or with both the Sec61 and TRAP complexes. Interacts with DDI2. Interacts with TMEM35A/NACHO.</text>
</comment>
<dbReference type="AlphaFoldDB" id="A0AAD9K5D6"/>
<accession>A0AAD9K5D6</accession>
<dbReference type="InterPro" id="IPR055375">
    <property type="entry name" value="Ribophorin_II_2nd"/>
</dbReference>
<dbReference type="Pfam" id="PF05817">
    <property type="entry name" value="Ribophorin_II"/>
    <property type="match status" value="1"/>
</dbReference>
<feature type="transmembrane region" description="Helical" evidence="12">
    <location>
        <begin position="628"/>
        <end position="647"/>
    </location>
</feature>
<feature type="domain" description="Ribophorin II N-terminal" evidence="13">
    <location>
        <begin position="46"/>
        <end position="284"/>
    </location>
</feature>
<comment type="subcellular location">
    <subcellularLocation>
        <location evidence="2 12">Endoplasmic reticulum membrane</location>
        <topology evidence="2 12">Multi-pass membrane protein</topology>
    </subcellularLocation>
</comment>
<keyword evidence="18" id="KW-1185">Reference proteome</keyword>
<dbReference type="InterPro" id="IPR056790">
    <property type="entry name" value="Ribophorin_II_C"/>
</dbReference>
<dbReference type="Pfam" id="PF23861">
    <property type="entry name" value="Ribophorin_II_2nd"/>
    <property type="match status" value="1"/>
</dbReference>
<evidence type="ECO:0000256" key="5">
    <source>
        <dbReference type="ARBA" id="ARBA00017612"/>
    </source>
</evidence>
<organism evidence="17 18">
    <name type="scientific">Paralvinella palmiformis</name>
    <dbReference type="NCBI Taxonomy" id="53620"/>
    <lineage>
        <taxon>Eukaryota</taxon>
        <taxon>Metazoa</taxon>
        <taxon>Spiralia</taxon>
        <taxon>Lophotrochozoa</taxon>
        <taxon>Annelida</taxon>
        <taxon>Polychaeta</taxon>
        <taxon>Sedentaria</taxon>
        <taxon>Canalipalpata</taxon>
        <taxon>Terebellida</taxon>
        <taxon>Terebelliformia</taxon>
        <taxon>Alvinellidae</taxon>
        <taxon>Paralvinella</taxon>
    </lineage>
</organism>
<evidence type="ECO:0000256" key="1">
    <source>
        <dbReference type="ARBA" id="ARBA00002791"/>
    </source>
</evidence>
<evidence type="ECO:0000259" key="13">
    <source>
        <dbReference type="Pfam" id="PF05817"/>
    </source>
</evidence>
<dbReference type="InterPro" id="IPR008814">
    <property type="entry name" value="Swp1"/>
</dbReference>
<evidence type="ECO:0000256" key="12">
    <source>
        <dbReference type="RuleBase" id="RU366029"/>
    </source>
</evidence>
<comment type="similarity">
    <text evidence="4 12">Belongs to the SWP1 family.</text>
</comment>
<evidence type="ECO:0000256" key="2">
    <source>
        <dbReference type="ARBA" id="ARBA00004477"/>
    </source>
</evidence>
<keyword evidence="9 12" id="KW-1133">Transmembrane helix</keyword>
<keyword evidence="7" id="KW-0732">Signal</keyword>
<dbReference type="EMBL" id="JAODUP010000053">
    <property type="protein sequence ID" value="KAK2165199.1"/>
    <property type="molecule type" value="Genomic_DNA"/>
</dbReference>
<evidence type="ECO:0000256" key="7">
    <source>
        <dbReference type="ARBA" id="ARBA00022729"/>
    </source>
</evidence>
<feature type="domain" description="Ribophorin II second" evidence="15">
    <location>
        <begin position="292"/>
        <end position="397"/>
    </location>
</feature>
<feature type="transmembrane region" description="Helical" evidence="12">
    <location>
        <begin position="603"/>
        <end position="622"/>
    </location>
</feature>
<evidence type="ECO:0000256" key="6">
    <source>
        <dbReference type="ARBA" id="ARBA00022692"/>
    </source>
</evidence>
<dbReference type="GO" id="GO:0008250">
    <property type="term" value="C:oligosaccharyltransferase complex"/>
    <property type="evidence" value="ECO:0007669"/>
    <property type="project" value="UniProtKB-UniRule"/>
</dbReference>
<protein>
    <recommendedName>
        <fullName evidence="5 12">Dolichyl-diphosphooligosaccharide--protein glycosyltransferase subunit 2</fullName>
    </recommendedName>
    <alternativeName>
        <fullName evidence="12">Ribophorin-2</fullName>
    </alternativeName>
</protein>
<evidence type="ECO:0000313" key="17">
    <source>
        <dbReference type="EMBL" id="KAK2165199.1"/>
    </source>
</evidence>
<proteinExistence type="inferred from homology"/>
<comment type="pathway">
    <text evidence="3 12">Protein modification; protein glycosylation.</text>
</comment>
<keyword evidence="6 12" id="KW-0812">Transmembrane</keyword>
<comment type="caution">
    <text evidence="17">The sequence shown here is derived from an EMBL/GenBank/DDBJ whole genome shotgun (WGS) entry which is preliminary data.</text>
</comment>
<feature type="transmembrane region" description="Helical" evidence="12">
    <location>
        <begin position="569"/>
        <end position="591"/>
    </location>
</feature>
<dbReference type="PANTHER" id="PTHR12640">
    <property type="entry name" value="RIBOPHORIN II"/>
    <property type="match status" value="1"/>
</dbReference>
<evidence type="ECO:0000259" key="14">
    <source>
        <dbReference type="Pfam" id="PF23860"/>
    </source>
</evidence>
<keyword evidence="10 12" id="KW-0472">Membrane</keyword>
<reference evidence="17" key="1">
    <citation type="journal article" date="2023" name="Mol. Biol. Evol.">
        <title>Third-Generation Sequencing Reveals the Adaptive Role of the Epigenome in Three Deep-Sea Polychaetes.</title>
        <authorList>
            <person name="Perez M."/>
            <person name="Aroh O."/>
            <person name="Sun Y."/>
            <person name="Lan Y."/>
            <person name="Juniper S.K."/>
            <person name="Young C.R."/>
            <person name="Angers B."/>
            <person name="Qian P.Y."/>
        </authorList>
    </citation>
    <scope>NUCLEOTIDE SEQUENCE</scope>
    <source>
        <strain evidence="17">P08H-3</strain>
    </source>
</reference>
<feature type="domain" description="Ribophorin II third" evidence="14">
    <location>
        <begin position="404"/>
        <end position="531"/>
    </location>
</feature>
<evidence type="ECO:0000259" key="16">
    <source>
        <dbReference type="Pfam" id="PF25147"/>
    </source>
</evidence>